<gene>
    <name evidence="1" type="ORF">M23134_03023</name>
</gene>
<dbReference type="OrthoDB" id="257964at2"/>
<dbReference type="RefSeq" id="WP_002704324.1">
    <property type="nucleotide sequence ID" value="NZ_AAWS01000063.1"/>
</dbReference>
<evidence type="ECO:0000313" key="1">
    <source>
        <dbReference type="EMBL" id="EAY24713.1"/>
    </source>
</evidence>
<dbReference type="eggNOG" id="COG0433">
    <property type="taxonomic scope" value="Bacteria"/>
</dbReference>
<sequence length="466" mass="54955">MDKIIWRLTWTLTNFLAERGTNFGQLQAYVKQNNILDTDTEKDTKKVSDVFSHVNFADYHLYELTEQGANSEVILSLFKRLTQNTPTNPVWASYQNHCVSCELAEKCPIKFNYEFVMEKQVQEKLTHLLIKCIVQYKHLISVRALLNFLHDLVVPLELAPLSTAEVYTKVKRYQVKTFINNIHPNYLFEHPDLSAIYKHLHLLDPVNERKEDLDQTIIQLITTDKVKDTFEREAGLPKENSFFHRFLTEGFQDKTHKKSNYTLLINLFTRWHYFKTNQQNEVLGNQIYQKYLQSLYYFNSEATPESAPYQQLYKDIKEAIYRWNGNAFQADMVNVFIGHKQDTYKISQRLKLKPKVHPRDISVPQKNLKKFKDIITLYYGVEGNPEESLEISIDYELYQLLQKVIKGYRPNKLDKSNHINFVHIVDKIIGLNSQNTPLIFHENNGKSKNGYRLSKDDFGKYQFEKI</sequence>
<accession>A1ZY61</accession>
<organism evidence="1 2">
    <name type="scientific">Microscilla marina ATCC 23134</name>
    <dbReference type="NCBI Taxonomy" id="313606"/>
    <lineage>
        <taxon>Bacteria</taxon>
        <taxon>Pseudomonadati</taxon>
        <taxon>Bacteroidota</taxon>
        <taxon>Cytophagia</taxon>
        <taxon>Cytophagales</taxon>
        <taxon>Microscillaceae</taxon>
        <taxon>Microscilla</taxon>
    </lineage>
</organism>
<name>A1ZY61_MICM2</name>
<dbReference type="AlphaFoldDB" id="A1ZY61"/>
<protein>
    <submittedName>
        <fullName evidence="1">Uncharacterized protein</fullName>
    </submittedName>
</protein>
<keyword evidence="2" id="KW-1185">Reference proteome</keyword>
<evidence type="ECO:0000313" key="2">
    <source>
        <dbReference type="Proteomes" id="UP000004095"/>
    </source>
</evidence>
<dbReference type="NCBIfam" id="TIGR03238">
    <property type="entry name" value="dnd_assoc_3"/>
    <property type="match status" value="1"/>
</dbReference>
<dbReference type="InterPro" id="IPR017647">
    <property type="entry name" value="Dnd_assoc_3"/>
</dbReference>
<dbReference type="EMBL" id="AAWS01000063">
    <property type="protein sequence ID" value="EAY24713.1"/>
    <property type="molecule type" value="Genomic_DNA"/>
</dbReference>
<dbReference type="Proteomes" id="UP000004095">
    <property type="component" value="Unassembled WGS sequence"/>
</dbReference>
<proteinExistence type="predicted"/>
<comment type="caution">
    <text evidence="1">The sequence shown here is derived from an EMBL/GenBank/DDBJ whole genome shotgun (WGS) entry which is preliminary data.</text>
</comment>
<reference evidence="1 2" key="1">
    <citation type="submission" date="2007-01" db="EMBL/GenBank/DDBJ databases">
        <authorList>
            <person name="Haygood M."/>
            <person name="Podell S."/>
            <person name="Anderson C."/>
            <person name="Hopkinson B."/>
            <person name="Roe K."/>
            <person name="Barbeau K."/>
            <person name="Gaasterland T."/>
            <person name="Ferriera S."/>
            <person name="Johnson J."/>
            <person name="Kravitz S."/>
            <person name="Beeson K."/>
            <person name="Sutton G."/>
            <person name="Rogers Y.-H."/>
            <person name="Friedman R."/>
            <person name="Frazier M."/>
            <person name="Venter J.C."/>
        </authorList>
    </citation>
    <scope>NUCLEOTIDE SEQUENCE [LARGE SCALE GENOMIC DNA]</scope>
    <source>
        <strain evidence="1 2">ATCC 23134</strain>
    </source>
</reference>